<comment type="caution">
    <text evidence="2">The sequence shown here is derived from an EMBL/GenBank/DDBJ whole genome shotgun (WGS) entry which is preliminary data.</text>
</comment>
<dbReference type="Proteomes" id="UP000682733">
    <property type="component" value="Unassembled WGS sequence"/>
</dbReference>
<organism evidence="2 4">
    <name type="scientific">Didymodactylos carnosus</name>
    <dbReference type="NCBI Taxonomy" id="1234261"/>
    <lineage>
        <taxon>Eukaryota</taxon>
        <taxon>Metazoa</taxon>
        <taxon>Spiralia</taxon>
        <taxon>Gnathifera</taxon>
        <taxon>Rotifera</taxon>
        <taxon>Eurotatoria</taxon>
        <taxon>Bdelloidea</taxon>
        <taxon>Philodinida</taxon>
        <taxon>Philodinidae</taxon>
        <taxon>Didymodactylos</taxon>
    </lineage>
</organism>
<accession>A0A8S2EYM9</accession>
<dbReference type="EMBL" id="CAJNOK010018813">
    <property type="protein sequence ID" value="CAF1288860.1"/>
    <property type="molecule type" value="Genomic_DNA"/>
</dbReference>
<dbReference type="EMBL" id="CAJOBA010040382">
    <property type="protein sequence ID" value="CAF4093775.1"/>
    <property type="molecule type" value="Genomic_DNA"/>
</dbReference>
<feature type="compositionally biased region" description="Polar residues" evidence="1">
    <location>
        <begin position="67"/>
        <end position="82"/>
    </location>
</feature>
<evidence type="ECO:0000313" key="4">
    <source>
        <dbReference type="Proteomes" id="UP000677228"/>
    </source>
</evidence>
<feature type="region of interest" description="Disordered" evidence="1">
    <location>
        <begin position="1"/>
        <end position="24"/>
    </location>
</feature>
<sequence>MNSNHNQLNRPRTNDNNRQGPHSTVQLRQSVNRALNLANDSHEYYDKQTNVQYNPRFIRQSRVPAPVSSNLQPINSPAQTPSRRSRDDYEDNEGYTTVINKRSRKNQNYFMEEENYDQEEQQNYDHYNHRYPTRYKQQTARQIDQHTIASVSGSQQQNQQTALQQQTITTEATRYAQTRFPFVPCIIRFASGDVKENQVAEQLVNHFKDNHQSENQIANIRRSTLKCQQNEFE</sequence>
<feature type="region of interest" description="Disordered" evidence="1">
    <location>
        <begin position="64"/>
        <end position="93"/>
    </location>
</feature>
<evidence type="ECO:0000313" key="3">
    <source>
        <dbReference type="EMBL" id="CAF4093775.1"/>
    </source>
</evidence>
<reference evidence="2" key="1">
    <citation type="submission" date="2021-02" db="EMBL/GenBank/DDBJ databases">
        <authorList>
            <person name="Nowell W R."/>
        </authorList>
    </citation>
    <scope>NUCLEOTIDE SEQUENCE</scope>
</reference>
<evidence type="ECO:0000256" key="1">
    <source>
        <dbReference type="SAM" id="MobiDB-lite"/>
    </source>
</evidence>
<protein>
    <submittedName>
        <fullName evidence="2">Uncharacterized protein</fullName>
    </submittedName>
</protein>
<proteinExistence type="predicted"/>
<evidence type="ECO:0000313" key="2">
    <source>
        <dbReference type="EMBL" id="CAF1288860.1"/>
    </source>
</evidence>
<name>A0A8S2EYM9_9BILA</name>
<gene>
    <name evidence="2" type="ORF">OVA965_LOCUS27993</name>
    <name evidence="3" type="ORF">TMI583_LOCUS28742</name>
</gene>
<dbReference type="AlphaFoldDB" id="A0A8S2EYM9"/>
<dbReference type="Proteomes" id="UP000677228">
    <property type="component" value="Unassembled WGS sequence"/>
</dbReference>